<dbReference type="SUPFAM" id="SSF53335">
    <property type="entry name" value="S-adenosyl-L-methionine-dependent methyltransferases"/>
    <property type="match status" value="1"/>
</dbReference>
<dbReference type="InterPro" id="IPR029063">
    <property type="entry name" value="SAM-dependent_MTases_sf"/>
</dbReference>
<dbReference type="InterPro" id="IPR051537">
    <property type="entry name" value="DNA_Adenine_Mtase"/>
</dbReference>
<keyword evidence="10" id="KW-1185">Reference proteome</keyword>
<evidence type="ECO:0000256" key="3">
    <source>
        <dbReference type="ARBA" id="ARBA00022679"/>
    </source>
</evidence>
<evidence type="ECO:0000256" key="1">
    <source>
        <dbReference type="ARBA" id="ARBA00011900"/>
    </source>
</evidence>
<gene>
    <name evidence="9" type="ORF">SAMN05216388_10135</name>
</gene>
<dbReference type="GO" id="GO:0032259">
    <property type="term" value="P:methylation"/>
    <property type="evidence" value="ECO:0007669"/>
    <property type="project" value="UniProtKB-KW"/>
</dbReference>
<evidence type="ECO:0000313" key="10">
    <source>
        <dbReference type="Proteomes" id="UP000198775"/>
    </source>
</evidence>
<dbReference type="Proteomes" id="UP000198775">
    <property type="component" value="Unassembled WGS sequence"/>
</dbReference>
<dbReference type="InterPro" id="IPR003356">
    <property type="entry name" value="DNA_methylase_A-5"/>
</dbReference>
<dbReference type="PANTHER" id="PTHR42933">
    <property type="entry name" value="SLR6095 PROTEIN"/>
    <property type="match status" value="1"/>
</dbReference>
<dbReference type="EMBL" id="FOCX01000013">
    <property type="protein sequence ID" value="SEO47082.1"/>
    <property type="molecule type" value="Genomic_DNA"/>
</dbReference>
<dbReference type="Gene3D" id="3.40.50.150">
    <property type="entry name" value="Vaccinia Virus protein VP39"/>
    <property type="match status" value="1"/>
</dbReference>
<dbReference type="PRINTS" id="PR00507">
    <property type="entry name" value="N12N6MTFRASE"/>
</dbReference>
<keyword evidence="4" id="KW-0949">S-adenosyl-L-methionine</keyword>
<evidence type="ECO:0000256" key="7">
    <source>
        <dbReference type="SAM" id="MobiDB-lite"/>
    </source>
</evidence>
<dbReference type="PANTHER" id="PTHR42933:SF3">
    <property type="entry name" value="TYPE I RESTRICTION ENZYME MJAVIII METHYLASE SUBUNIT"/>
    <property type="match status" value="1"/>
</dbReference>
<keyword evidence="5" id="KW-0680">Restriction system</keyword>
<accession>A0A1H8PYI7</accession>
<evidence type="ECO:0000256" key="6">
    <source>
        <dbReference type="ARBA" id="ARBA00047942"/>
    </source>
</evidence>
<dbReference type="GO" id="GO:0009307">
    <property type="term" value="P:DNA restriction-modification system"/>
    <property type="evidence" value="ECO:0007669"/>
    <property type="project" value="UniProtKB-KW"/>
</dbReference>
<keyword evidence="2 9" id="KW-0489">Methyltransferase</keyword>
<keyword evidence="3" id="KW-0808">Transferase</keyword>
<evidence type="ECO:0000256" key="2">
    <source>
        <dbReference type="ARBA" id="ARBA00022603"/>
    </source>
</evidence>
<evidence type="ECO:0000256" key="5">
    <source>
        <dbReference type="ARBA" id="ARBA00022747"/>
    </source>
</evidence>
<evidence type="ECO:0000256" key="4">
    <source>
        <dbReference type="ARBA" id="ARBA00022691"/>
    </source>
</evidence>
<feature type="region of interest" description="Disordered" evidence="7">
    <location>
        <begin position="226"/>
        <end position="271"/>
    </location>
</feature>
<feature type="domain" description="DNA methylase adenine-specific" evidence="8">
    <location>
        <begin position="87"/>
        <end position="194"/>
    </location>
</feature>
<dbReference type="Pfam" id="PF02384">
    <property type="entry name" value="N6_Mtase"/>
    <property type="match status" value="1"/>
</dbReference>
<proteinExistence type="predicted"/>
<evidence type="ECO:0000259" key="8">
    <source>
        <dbReference type="Pfam" id="PF02384"/>
    </source>
</evidence>
<evidence type="ECO:0000313" key="9">
    <source>
        <dbReference type="EMBL" id="SEO47082.1"/>
    </source>
</evidence>
<feature type="compositionally biased region" description="Polar residues" evidence="7">
    <location>
        <begin position="258"/>
        <end position="271"/>
    </location>
</feature>
<dbReference type="GO" id="GO:0008170">
    <property type="term" value="F:N-methyltransferase activity"/>
    <property type="evidence" value="ECO:0007669"/>
    <property type="project" value="InterPro"/>
</dbReference>
<protein>
    <recommendedName>
        <fullName evidence="1">site-specific DNA-methyltransferase (adenine-specific)</fullName>
        <ecNumber evidence="1">2.1.1.72</ecNumber>
    </recommendedName>
</protein>
<sequence>MASPQVDTDPIVSILNQIQQRGHSAYTIFEDWVDLMLYALQRRDDPYLEIVDEYNEARDMDHSQGERTMDLFANAFGQLQKQMADTDADILGAVYEEYGMSSDNFGQHFTPHNVCEMLVEITHTVDDQPRDDGTQRAVTDPACGSGRMLLCGGRRLPEAVFVGQDKDPLCAKMTALNLCFFNLDGYAILGDSLTLEYRRVWQTTHSPRGGAVRELDDEQIQTLRDNLAPEDDTDASEEKSEPAKLVAKTGSVPDDTATEQQSLTVFQTEDI</sequence>
<dbReference type="AlphaFoldDB" id="A0A1H8PYI7"/>
<name>A0A1H8PYI7_9EURY</name>
<dbReference type="EC" id="2.1.1.72" evidence="1"/>
<dbReference type="RefSeq" id="WP_092661167.1">
    <property type="nucleotide sequence ID" value="NZ_FOCX01000013.1"/>
</dbReference>
<organism evidence="9 10">
    <name type="scientific">Halorientalis persicus</name>
    <dbReference type="NCBI Taxonomy" id="1367881"/>
    <lineage>
        <taxon>Archaea</taxon>
        <taxon>Methanobacteriati</taxon>
        <taxon>Methanobacteriota</taxon>
        <taxon>Stenosarchaea group</taxon>
        <taxon>Halobacteria</taxon>
        <taxon>Halobacteriales</taxon>
        <taxon>Haloarculaceae</taxon>
        <taxon>Halorientalis</taxon>
    </lineage>
</organism>
<dbReference type="OrthoDB" id="225969at2157"/>
<dbReference type="GO" id="GO:0003677">
    <property type="term" value="F:DNA binding"/>
    <property type="evidence" value="ECO:0007669"/>
    <property type="project" value="InterPro"/>
</dbReference>
<reference evidence="10" key="1">
    <citation type="submission" date="2016-10" db="EMBL/GenBank/DDBJ databases">
        <authorList>
            <person name="Varghese N."/>
            <person name="Submissions S."/>
        </authorList>
    </citation>
    <scope>NUCLEOTIDE SEQUENCE [LARGE SCALE GENOMIC DNA]</scope>
    <source>
        <strain evidence="10">IBRC-M 10043</strain>
    </source>
</reference>
<dbReference type="GO" id="GO:0009007">
    <property type="term" value="F:site-specific DNA-methyltransferase (adenine-specific) activity"/>
    <property type="evidence" value="ECO:0007669"/>
    <property type="project" value="UniProtKB-EC"/>
</dbReference>
<comment type="catalytic activity">
    <reaction evidence="6">
        <text>a 2'-deoxyadenosine in DNA + S-adenosyl-L-methionine = an N(6)-methyl-2'-deoxyadenosine in DNA + S-adenosyl-L-homocysteine + H(+)</text>
        <dbReference type="Rhea" id="RHEA:15197"/>
        <dbReference type="Rhea" id="RHEA-COMP:12418"/>
        <dbReference type="Rhea" id="RHEA-COMP:12419"/>
        <dbReference type="ChEBI" id="CHEBI:15378"/>
        <dbReference type="ChEBI" id="CHEBI:57856"/>
        <dbReference type="ChEBI" id="CHEBI:59789"/>
        <dbReference type="ChEBI" id="CHEBI:90615"/>
        <dbReference type="ChEBI" id="CHEBI:90616"/>
        <dbReference type="EC" id="2.1.1.72"/>
    </reaction>
</comment>